<dbReference type="PANTHER" id="PTHR31793">
    <property type="entry name" value="4-HYDROXYBENZOYL-COA THIOESTERASE FAMILY MEMBER"/>
    <property type="match status" value="1"/>
</dbReference>
<dbReference type="Pfam" id="PF13279">
    <property type="entry name" value="4HBT_2"/>
    <property type="match status" value="1"/>
</dbReference>
<evidence type="ECO:0000313" key="2">
    <source>
        <dbReference type="Proteomes" id="UP000218965"/>
    </source>
</evidence>
<gene>
    <name evidence="1" type="ORF">MalAC0309_1909</name>
</gene>
<dbReference type="RefSeq" id="WP_096422165.1">
    <property type="nucleotide sequence ID" value="NZ_AP017315.1"/>
</dbReference>
<reference evidence="2" key="1">
    <citation type="submission" date="2015-12" db="EMBL/GenBank/DDBJ databases">
        <authorList>
            <person name="Shamseldin A."/>
            <person name="Moawad H."/>
            <person name="Abd El-Rahim W.M."/>
            <person name="Sadowsky M.J."/>
        </authorList>
    </citation>
    <scope>NUCLEOTIDE SEQUENCE [LARGE SCALE GENOMIC DNA]</scope>
    <source>
        <strain evidence="2">JAM AC0309</strain>
    </source>
</reference>
<evidence type="ECO:0000313" key="1">
    <source>
        <dbReference type="EMBL" id="BAU32756.1"/>
    </source>
</evidence>
<protein>
    <submittedName>
        <fullName evidence="1">Thioesterase superfamily protein</fullName>
    </submittedName>
</protein>
<dbReference type="AlphaFoldDB" id="A0A0U5BAG0"/>
<dbReference type="EMBL" id="AP017315">
    <property type="protein sequence ID" value="BAU32756.1"/>
    <property type="molecule type" value="Genomic_DNA"/>
</dbReference>
<accession>A0A0U5BAG0</accession>
<dbReference type="OrthoDB" id="9799036at2"/>
<sequence length="158" mass="17183">MSRVSVDVPVRWSDLDAYGHVNNAAFLTLLEEARISAFWAGPDAVHPTAVLPSGPQAAQHTVIAAQRIEYRREIPHLREPLEVSLWIARMGGASLEVHYEVLPPRAVGDADSGDRAPYAVAATTLVLVDAATGAPTRIPPAVREVWQRFTDEPVAFRG</sequence>
<dbReference type="PANTHER" id="PTHR31793:SF24">
    <property type="entry name" value="LONG-CHAIN ACYL-COA THIOESTERASE FADM"/>
    <property type="match status" value="1"/>
</dbReference>
<dbReference type="Gene3D" id="3.10.129.10">
    <property type="entry name" value="Hotdog Thioesterase"/>
    <property type="match status" value="1"/>
</dbReference>
<reference evidence="1 2" key="2">
    <citation type="submission" date="2016-01" db="EMBL/GenBank/DDBJ databases">
        <title>Microcella alkaliphila JAM AC0309 whole genome shotgun sequence.</title>
        <authorList>
            <person name="Kurata A."/>
            <person name="Hirose Y."/>
            <person name="Kishimoto N."/>
            <person name="Kobayashi T."/>
        </authorList>
    </citation>
    <scope>NUCLEOTIDE SEQUENCE [LARGE SCALE GENOMIC DNA]</scope>
    <source>
        <strain evidence="1 2">JAM AC0309</strain>
    </source>
</reference>
<dbReference type="CDD" id="cd00586">
    <property type="entry name" value="4HBT"/>
    <property type="match status" value="1"/>
</dbReference>
<dbReference type="InterPro" id="IPR050563">
    <property type="entry name" value="4-hydroxybenzoyl-CoA_TE"/>
</dbReference>
<dbReference type="KEGG" id="malk:MalAC0309_1909"/>
<proteinExistence type="predicted"/>
<name>A0A0U5BAG0_9MICO</name>
<dbReference type="GO" id="GO:0047617">
    <property type="term" value="F:fatty acyl-CoA hydrolase activity"/>
    <property type="evidence" value="ECO:0007669"/>
    <property type="project" value="TreeGrafter"/>
</dbReference>
<organism evidence="1 2">
    <name type="scientific">Microcella alkaliphila</name>
    <dbReference type="NCBI Taxonomy" id="279828"/>
    <lineage>
        <taxon>Bacteria</taxon>
        <taxon>Bacillati</taxon>
        <taxon>Actinomycetota</taxon>
        <taxon>Actinomycetes</taxon>
        <taxon>Micrococcales</taxon>
        <taxon>Microbacteriaceae</taxon>
        <taxon>Microcella</taxon>
    </lineage>
</organism>
<dbReference type="InterPro" id="IPR029069">
    <property type="entry name" value="HotDog_dom_sf"/>
</dbReference>
<dbReference type="Proteomes" id="UP000218965">
    <property type="component" value="Chromosome"/>
</dbReference>
<dbReference type="SUPFAM" id="SSF54637">
    <property type="entry name" value="Thioesterase/thiol ester dehydrase-isomerase"/>
    <property type="match status" value="1"/>
</dbReference>